<evidence type="ECO:0000256" key="2">
    <source>
        <dbReference type="ARBA" id="ARBA00022505"/>
    </source>
</evidence>
<evidence type="ECO:0000256" key="5">
    <source>
        <dbReference type="PROSITE-ProRule" id="PRU01213"/>
    </source>
</evidence>
<dbReference type="PANTHER" id="PTHR42781:SF4">
    <property type="entry name" value="SPERMIDINE_PUTRESCINE IMPORT ATP-BINDING PROTEIN POTA"/>
    <property type="match status" value="1"/>
</dbReference>
<dbReference type="InterPro" id="IPR005116">
    <property type="entry name" value="Transp-assoc_OB_typ1"/>
</dbReference>
<evidence type="ECO:0000256" key="1">
    <source>
        <dbReference type="ARBA" id="ARBA00022448"/>
    </source>
</evidence>
<dbReference type="Proteomes" id="UP000198741">
    <property type="component" value="Chromosome I"/>
</dbReference>
<dbReference type="STRING" id="1090615.SAMN04515671_0781"/>
<evidence type="ECO:0000256" key="4">
    <source>
        <dbReference type="ARBA" id="ARBA00022840"/>
    </source>
</evidence>
<dbReference type="OrthoDB" id="9802264at2"/>
<keyword evidence="2 5" id="KW-0500">Molybdenum</keyword>
<dbReference type="InterPro" id="IPR027417">
    <property type="entry name" value="P-loop_NTPase"/>
</dbReference>
<evidence type="ECO:0000256" key="3">
    <source>
        <dbReference type="ARBA" id="ARBA00022741"/>
    </source>
</evidence>
<keyword evidence="9" id="KW-1185">Reference proteome</keyword>
<name>A0A1H0J5K2_9ACTN</name>
<keyword evidence="4 8" id="KW-0067">ATP-binding</keyword>
<dbReference type="Pfam" id="PF03459">
    <property type="entry name" value="TOBE"/>
    <property type="match status" value="1"/>
</dbReference>
<dbReference type="GO" id="GO:0015689">
    <property type="term" value="P:molybdate ion transport"/>
    <property type="evidence" value="ECO:0007669"/>
    <property type="project" value="InterPro"/>
</dbReference>
<accession>A0A1H0J5K2</accession>
<dbReference type="PROSITE" id="PS00211">
    <property type="entry name" value="ABC_TRANSPORTER_1"/>
    <property type="match status" value="1"/>
</dbReference>
<dbReference type="Pfam" id="PF00005">
    <property type="entry name" value="ABC_tran"/>
    <property type="match status" value="1"/>
</dbReference>
<dbReference type="EMBL" id="LT629710">
    <property type="protein sequence ID" value="SDO38793.1"/>
    <property type="molecule type" value="Genomic_DNA"/>
</dbReference>
<feature type="domain" description="ABC transporter" evidence="6">
    <location>
        <begin position="1"/>
        <end position="235"/>
    </location>
</feature>
<dbReference type="InterPro" id="IPR008995">
    <property type="entry name" value="Mo/tungstate-bd_C_term_dom"/>
</dbReference>
<evidence type="ECO:0000259" key="6">
    <source>
        <dbReference type="PROSITE" id="PS50893"/>
    </source>
</evidence>
<dbReference type="Gene3D" id="3.40.50.300">
    <property type="entry name" value="P-loop containing nucleotide triphosphate hydrolases"/>
    <property type="match status" value="1"/>
</dbReference>
<dbReference type="AlphaFoldDB" id="A0A1H0J5K2"/>
<gene>
    <name evidence="8" type="ORF">SAMN04515671_0781</name>
</gene>
<organism evidence="8 9">
    <name type="scientific">Nakamurella panacisegetis</name>
    <dbReference type="NCBI Taxonomy" id="1090615"/>
    <lineage>
        <taxon>Bacteria</taxon>
        <taxon>Bacillati</taxon>
        <taxon>Actinomycetota</taxon>
        <taxon>Actinomycetes</taxon>
        <taxon>Nakamurellales</taxon>
        <taxon>Nakamurellaceae</taxon>
        <taxon>Nakamurella</taxon>
    </lineage>
</organism>
<dbReference type="InterPro" id="IPR003439">
    <property type="entry name" value="ABC_transporter-like_ATP-bd"/>
</dbReference>
<dbReference type="PROSITE" id="PS50893">
    <property type="entry name" value="ABC_TRANSPORTER_2"/>
    <property type="match status" value="1"/>
</dbReference>
<dbReference type="InterPro" id="IPR004606">
    <property type="entry name" value="Mop_domain"/>
</dbReference>
<dbReference type="InterPro" id="IPR003593">
    <property type="entry name" value="AAA+_ATPase"/>
</dbReference>
<dbReference type="SMART" id="SM00382">
    <property type="entry name" value="AAA"/>
    <property type="match status" value="1"/>
</dbReference>
<evidence type="ECO:0000313" key="9">
    <source>
        <dbReference type="Proteomes" id="UP000198741"/>
    </source>
</evidence>
<dbReference type="SUPFAM" id="SSF50331">
    <property type="entry name" value="MOP-like"/>
    <property type="match status" value="1"/>
</dbReference>
<dbReference type="InterPro" id="IPR050093">
    <property type="entry name" value="ABC_SmlMolc_Importer"/>
</dbReference>
<proteinExistence type="predicted"/>
<dbReference type="GO" id="GO:0005524">
    <property type="term" value="F:ATP binding"/>
    <property type="evidence" value="ECO:0007669"/>
    <property type="project" value="UniProtKB-KW"/>
</dbReference>
<dbReference type="Gene3D" id="2.40.50.100">
    <property type="match status" value="1"/>
</dbReference>
<dbReference type="GO" id="GO:0016887">
    <property type="term" value="F:ATP hydrolysis activity"/>
    <property type="evidence" value="ECO:0007669"/>
    <property type="project" value="InterPro"/>
</dbReference>
<evidence type="ECO:0000259" key="7">
    <source>
        <dbReference type="PROSITE" id="PS51866"/>
    </source>
</evidence>
<protein>
    <submittedName>
        <fullName evidence="8">Molybdate transport system ATP-binding protein</fullName>
    </submittedName>
</protein>
<keyword evidence="1" id="KW-0813">Transport</keyword>
<dbReference type="RefSeq" id="WP_090474669.1">
    <property type="nucleotide sequence ID" value="NZ_LT629710.1"/>
</dbReference>
<evidence type="ECO:0000313" key="8">
    <source>
        <dbReference type="EMBL" id="SDO38793.1"/>
    </source>
</evidence>
<sequence>MSDLQADFALARAEFVVRVAFEVPAGESVAVLGPNGSGKSTVLGVLAGLAAPDSGQVRLGGRELTGPSTAVPAEHRRVGLMGQDPLLFPHLSALENVAFGPRSQGRTRVAARAAAGEWLDRMGLAGLESRRPAQLSGGQRQRVALARALAAEPDLLLLDEPLGALDAQTVPEIRQVLRTHLRDTGTTSILVTHDVLDAAVLADRVLVLERGRIVDDGPTGTVLTAPRSSFGATLAGLNLVPGTVSASAAEGEPVSIRTGSGLMLAGVAAAGLRAGDHAAAVFRPAAVAVFLDAPGGSPRNHWPATVRSLEPATAAVRLRTTGPADIAVDVTPAAVAELGIGPGAAVFLSIKATEVTIHSR</sequence>
<keyword evidence="3" id="KW-0547">Nucleotide-binding</keyword>
<dbReference type="SUPFAM" id="SSF52540">
    <property type="entry name" value="P-loop containing nucleoside triphosphate hydrolases"/>
    <property type="match status" value="1"/>
</dbReference>
<feature type="domain" description="Mop" evidence="7">
    <location>
        <begin position="295"/>
        <end position="359"/>
    </location>
</feature>
<reference evidence="8 9" key="1">
    <citation type="submission" date="2016-10" db="EMBL/GenBank/DDBJ databases">
        <authorList>
            <person name="de Groot N.N."/>
        </authorList>
    </citation>
    <scope>NUCLEOTIDE SEQUENCE [LARGE SCALE GENOMIC DNA]</scope>
    <source>
        <strain evidence="9">P4-7,KCTC 19426,CECT 7604</strain>
    </source>
</reference>
<dbReference type="PANTHER" id="PTHR42781">
    <property type="entry name" value="SPERMIDINE/PUTRESCINE IMPORT ATP-BINDING PROTEIN POTA"/>
    <property type="match status" value="1"/>
</dbReference>
<dbReference type="PROSITE" id="PS51866">
    <property type="entry name" value="MOP"/>
    <property type="match status" value="1"/>
</dbReference>
<dbReference type="InterPro" id="IPR017871">
    <property type="entry name" value="ABC_transporter-like_CS"/>
</dbReference>